<reference evidence="3" key="1">
    <citation type="journal article" date="2019" name="Int. J. Syst. Evol. Microbiol.">
        <title>The Global Catalogue of Microorganisms (GCM) 10K type strain sequencing project: providing services to taxonomists for standard genome sequencing and annotation.</title>
        <authorList>
            <consortium name="The Broad Institute Genomics Platform"/>
            <consortium name="The Broad Institute Genome Sequencing Center for Infectious Disease"/>
            <person name="Wu L."/>
            <person name="Ma J."/>
        </authorList>
    </citation>
    <scope>NUCLEOTIDE SEQUENCE [LARGE SCALE GENOMIC DNA]</scope>
    <source>
        <strain evidence="3">NBRC 108728</strain>
    </source>
</reference>
<evidence type="ECO:0000313" key="2">
    <source>
        <dbReference type="EMBL" id="BDZ51873.1"/>
    </source>
</evidence>
<organism evidence="2 3">
    <name type="scientific">Frondihabitans sucicola</name>
    <dbReference type="NCBI Taxonomy" id="1268041"/>
    <lineage>
        <taxon>Bacteria</taxon>
        <taxon>Bacillati</taxon>
        <taxon>Actinomycetota</taxon>
        <taxon>Actinomycetes</taxon>
        <taxon>Micrococcales</taxon>
        <taxon>Microbacteriaceae</taxon>
        <taxon>Frondihabitans</taxon>
    </lineage>
</organism>
<feature type="compositionally biased region" description="Basic and acidic residues" evidence="1">
    <location>
        <begin position="59"/>
        <end position="68"/>
    </location>
</feature>
<protein>
    <recommendedName>
        <fullName evidence="4">DUF3073 domain-containing protein</fullName>
    </recommendedName>
</protein>
<accession>A0ABM8GTT8</accession>
<name>A0ABM8GTT8_9MICO</name>
<evidence type="ECO:0000313" key="3">
    <source>
        <dbReference type="Proteomes" id="UP001321486"/>
    </source>
</evidence>
<gene>
    <name evidence="2" type="ORF">GCM10025867_41140</name>
</gene>
<keyword evidence="3" id="KW-1185">Reference proteome</keyword>
<dbReference type="Proteomes" id="UP001321486">
    <property type="component" value="Chromosome"/>
</dbReference>
<sequence>MTSRYSRDPRVPPAQVGHLGKHGRVAAHGPVGLPPAERPKKPPVDAGPTYDDFLEHDEADDRLPGKTG</sequence>
<feature type="region of interest" description="Disordered" evidence="1">
    <location>
        <begin position="1"/>
        <end position="68"/>
    </location>
</feature>
<feature type="compositionally biased region" description="Basic and acidic residues" evidence="1">
    <location>
        <begin position="1"/>
        <end position="10"/>
    </location>
</feature>
<evidence type="ECO:0008006" key="4">
    <source>
        <dbReference type="Google" id="ProtNLM"/>
    </source>
</evidence>
<dbReference type="EMBL" id="AP027732">
    <property type="protein sequence ID" value="BDZ51873.1"/>
    <property type="molecule type" value="Genomic_DNA"/>
</dbReference>
<evidence type="ECO:0000256" key="1">
    <source>
        <dbReference type="SAM" id="MobiDB-lite"/>
    </source>
</evidence>
<dbReference type="RefSeq" id="WP_286344543.1">
    <property type="nucleotide sequence ID" value="NZ_AP027732.1"/>
</dbReference>
<proteinExistence type="predicted"/>